<proteinExistence type="predicted"/>
<accession>A0A4S8P459</accession>
<dbReference type="Pfam" id="PF20066">
    <property type="entry name" value="Glyoxalase_8"/>
    <property type="match status" value="1"/>
</dbReference>
<gene>
    <name evidence="2" type="ORF">FAA97_14205</name>
</gene>
<dbReference type="EMBL" id="STGV01000004">
    <property type="protein sequence ID" value="THV22554.1"/>
    <property type="molecule type" value="Genomic_DNA"/>
</dbReference>
<comment type="caution">
    <text evidence="2">The sequence shown here is derived from an EMBL/GenBank/DDBJ whole genome shotgun (WGS) entry which is preliminary data.</text>
</comment>
<evidence type="ECO:0000313" key="2">
    <source>
        <dbReference type="EMBL" id="THV22554.1"/>
    </source>
</evidence>
<reference evidence="2 3" key="1">
    <citation type="submission" date="2019-04" db="EMBL/GenBank/DDBJ databases">
        <title>Genome sequence of strain shin9-1.</title>
        <authorList>
            <person name="Gao J."/>
            <person name="Sun J."/>
        </authorList>
    </citation>
    <scope>NUCLEOTIDE SEQUENCE [LARGE SCALE GENOMIC DNA]</scope>
    <source>
        <strain evidence="3">shin9-1</strain>
    </source>
</reference>
<dbReference type="InterPro" id="IPR045517">
    <property type="entry name" value="Glyoxalase_8"/>
</dbReference>
<sequence length="146" mass="15882">MTMANISIDDLKAQAKRLRTTMAADGMTVSHSKALELVAKSHGARDWNTVAAQASRDDNRHVPPTTVGAIVEGTYLGQRFRGRVLSLTGLSDGAHWQISLHFDEPVDVVTFDSFSAFRQRVNGTIDAKGVSPRRTSDGKPHLALNL</sequence>
<protein>
    <recommendedName>
        <fullName evidence="1">Glyoxalase-related protein domain-containing protein</fullName>
    </recommendedName>
</protein>
<dbReference type="RefSeq" id="WP_136599322.1">
    <property type="nucleotide sequence ID" value="NZ_STGV01000004.1"/>
</dbReference>
<dbReference type="Proteomes" id="UP000308828">
    <property type="component" value="Unassembled WGS sequence"/>
</dbReference>
<feature type="domain" description="Glyoxalase-related protein" evidence="1">
    <location>
        <begin position="1"/>
        <end position="145"/>
    </location>
</feature>
<dbReference type="AlphaFoldDB" id="A0A4S8P459"/>
<evidence type="ECO:0000259" key="1">
    <source>
        <dbReference type="Pfam" id="PF20066"/>
    </source>
</evidence>
<organism evidence="2 3">
    <name type="scientific">Peteryoungia ipomoeae</name>
    <dbReference type="NCBI Taxonomy" id="1210932"/>
    <lineage>
        <taxon>Bacteria</taxon>
        <taxon>Pseudomonadati</taxon>
        <taxon>Pseudomonadota</taxon>
        <taxon>Alphaproteobacteria</taxon>
        <taxon>Hyphomicrobiales</taxon>
        <taxon>Rhizobiaceae</taxon>
        <taxon>Peteryoungia</taxon>
    </lineage>
</organism>
<name>A0A4S8P459_9HYPH</name>
<keyword evidence="3" id="KW-1185">Reference proteome</keyword>
<dbReference type="OrthoDB" id="7350221at2"/>
<evidence type="ECO:0000313" key="3">
    <source>
        <dbReference type="Proteomes" id="UP000308828"/>
    </source>
</evidence>